<gene>
    <name evidence="2" type="ORF">G8O29_06705</name>
</gene>
<keyword evidence="3" id="KW-1185">Reference proteome</keyword>
<proteinExistence type="predicted"/>
<keyword evidence="1" id="KW-1133">Transmembrane helix</keyword>
<dbReference type="Proteomes" id="UP001515660">
    <property type="component" value="Unassembled WGS sequence"/>
</dbReference>
<name>A0ABX0G5E3_9RHOB</name>
<evidence type="ECO:0008006" key="4">
    <source>
        <dbReference type="Google" id="ProtNLM"/>
    </source>
</evidence>
<reference evidence="2 3" key="1">
    <citation type="journal article" date="2022" name="Microorganisms">
        <title>Genome Sequence and Characterization of a Xanthorhodopsin-Containing, Aerobic Anoxygenic Phototrophic Rhodobacter Species, Isolated from Mesophilic Conditions at Yellowstone National Park.</title>
        <authorList>
            <person name="Kyndt J.A."/>
            <person name="Robertson S."/>
            <person name="Shoffstall I.B."/>
            <person name="Ramaley R.F."/>
            <person name="Meyer T.E."/>
        </authorList>
    </citation>
    <scope>NUCLEOTIDE SEQUENCE [LARGE SCALE GENOMIC DNA]</scope>
    <source>
        <strain evidence="2 3">M37P</strain>
    </source>
</reference>
<keyword evidence="1" id="KW-0812">Transmembrane</keyword>
<dbReference type="RefSeq" id="WP_166402478.1">
    <property type="nucleotide sequence ID" value="NZ_JAANHS010000004.1"/>
</dbReference>
<dbReference type="EMBL" id="JAANHS010000004">
    <property type="protein sequence ID" value="NHB76430.1"/>
    <property type="molecule type" value="Genomic_DNA"/>
</dbReference>
<feature type="transmembrane region" description="Helical" evidence="1">
    <location>
        <begin position="27"/>
        <end position="50"/>
    </location>
</feature>
<protein>
    <recommendedName>
        <fullName evidence="4">Subtilisin inhibitor-like</fullName>
    </recommendedName>
</protein>
<comment type="caution">
    <text evidence="2">The sequence shown here is derived from an EMBL/GenBank/DDBJ whole genome shotgun (WGS) entry which is preliminary data.</text>
</comment>
<sequence length="156" mass="16610">MSAEFRSKSHIIPSHGISESTMTGRRFTAMLTGGAAALALVLATAIPARADKKDDLAKALVAALVVGAIAHELKDNRKPAPQPEPVSSKRVPSVCAISIDGADRSVSLYPESCLRAEGFRHRLPRGCSNGATIFGERDRVYSAQCLRDAGFRVQGH</sequence>
<evidence type="ECO:0000313" key="2">
    <source>
        <dbReference type="EMBL" id="NHB76430.1"/>
    </source>
</evidence>
<organism evidence="2 3">
    <name type="scientific">Rhodobacter calidifons</name>
    <dbReference type="NCBI Taxonomy" id="2715277"/>
    <lineage>
        <taxon>Bacteria</taxon>
        <taxon>Pseudomonadati</taxon>
        <taxon>Pseudomonadota</taxon>
        <taxon>Alphaproteobacteria</taxon>
        <taxon>Rhodobacterales</taxon>
        <taxon>Rhodobacter group</taxon>
        <taxon>Rhodobacter</taxon>
    </lineage>
</organism>
<evidence type="ECO:0000313" key="3">
    <source>
        <dbReference type="Proteomes" id="UP001515660"/>
    </source>
</evidence>
<evidence type="ECO:0000256" key="1">
    <source>
        <dbReference type="SAM" id="Phobius"/>
    </source>
</evidence>
<keyword evidence="1" id="KW-0472">Membrane</keyword>
<accession>A0ABX0G5E3</accession>